<feature type="transmembrane region" description="Helical" evidence="1">
    <location>
        <begin position="87"/>
        <end position="104"/>
    </location>
</feature>
<proteinExistence type="predicted"/>
<dbReference type="Proteomes" id="UP001149140">
    <property type="component" value="Unassembled WGS sequence"/>
</dbReference>
<comment type="caution">
    <text evidence="2">The sequence shown here is derived from an EMBL/GenBank/DDBJ whole genome shotgun (WGS) entry which is preliminary data.</text>
</comment>
<keyword evidence="1" id="KW-0812">Transmembrane</keyword>
<reference evidence="2" key="1">
    <citation type="submission" date="2022-10" db="EMBL/GenBank/DDBJ databases">
        <title>The WGS of Solirubrobacter ginsenosidimutans DSM 21036.</title>
        <authorList>
            <person name="Jiang Z."/>
        </authorList>
    </citation>
    <scope>NUCLEOTIDE SEQUENCE</scope>
    <source>
        <strain evidence="2">DSM 21036</strain>
    </source>
</reference>
<protein>
    <submittedName>
        <fullName evidence="2">Uncharacterized protein</fullName>
    </submittedName>
</protein>
<evidence type="ECO:0000313" key="2">
    <source>
        <dbReference type="EMBL" id="MDA0165412.1"/>
    </source>
</evidence>
<accession>A0A9X3N2E3</accession>
<gene>
    <name evidence="2" type="ORF">OM076_34405</name>
</gene>
<keyword evidence="3" id="KW-1185">Reference proteome</keyword>
<feature type="transmembrane region" description="Helical" evidence="1">
    <location>
        <begin position="12"/>
        <end position="30"/>
    </location>
</feature>
<name>A0A9X3N2E3_9ACTN</name>
<evidence type="ECO:0000313" key="3">
    <source>
        <dbReference type="Proteomes" id="UP001149140"/>
    </source>
</evidence>
<feature type="transmembrane region" description="Helical" evidence="1">
    <location>
        <begin position="119"/>
        <end position="137"/>
    </location>
</feature>
<feature type="transmembrane region" description="Helical" evidence="1">
    <location>
        <begin position="55"/>
        <end position="75"/>
    </location>
</feature>
<keyword evidence="1" id="KW-1133">Transmembrane helix</keyword>
<organism evidence="2 3">
    <name type="scientific">Solirubrobacter ginsenosidimutans</name>
    <dbReference type="NCBI Taxonomy" id="490573"/>
    <lineage>
        <taxon>Bacteria</taxon>
        <taxon>Bacillati</taxon>
        <taxon>Actinomycetota</taxon>
        <taxon>Thermoleophilia</taxon>
        <taxon>Solirubrobacterales</taxon>
        <taxon>Solirubrobacteraceae</taxon>
        <taxon>Solirubrobacter</taxon>
    </lineage>
</organism>
<dbReference type="RefSeq" id="WP_270044671.1">
    <property type="nucleotide sequence ID" value="NZ_JAPDOD010000046.1"/>
</dbReference>
<keyword evidence="1" id="KW-0472">Membrane</keyword>
<dbReference type="AlphaFoldDB" id="A0A9X3N2E3"/>
<sequence>MNLSRLGRGELLAVLGGLLLAIGVFLPWYGTNPDNRNANLDGASGTFSCWEAHPILRWLLLAAALAPLILAWIILRDHQLSWPRGEMTAVVGMIALVLVLYVGLVDRPGEPSGQISLKYGWFVALLGIAAIIVGGAMRAGGTERPRKPPGVL</sequence>
<evidence type="ECO:0000256" key="1">
    <source>
        <dbReference type="SAM" id="Phobius"/>
    </source>
</evidence>
<dbReference type="EMBL" id="JAPDOD010000046">
    <property type="protein sequence ID" value="MDA0165412.1"/>
    <property type="molecule type" value="Genomic_DNA"/>
</dbReference>